<dbReference type="SUPFAM" id="SSF51658">
    <property type="entry name" value="Xylose isomerase-like"/>
    <property type="match status" value="1"/>
</dbReference>
<gene>
    <name evidence="2" type="ORF">HRbin17_00993</name>
</gene>
<proteinExistence type="predicted"/>
<dbReference type="AlphaFoldDB" id="A0A2H5XBB4"/>
<dbReference type="InterPro" id="IPR036237">
    <property type="entry name" value="Xyl_isomerase-like_sf"/>
</dbReference>
<dbReference type="Proteomes" id="UP000236173">
    <property type="component" value="Unassembled WGS sequence"/>
</dbReference>
<reference evidence="3" key="1">
    <citation type="submission" date="2017-09" db="EMBL/GenBank/DDBJ databases">
        <title>Metaegenomics of thermophilic ammonia-oxidizing enrichment culture.</title>
        <authorList>
            <person name="Kato S."/>
            <person name="Suzuki K."/>
        </authorList>
    </citation>
    <scope>NUCLEOTIDE SEQUENCE [LARGE SCALE GENOMIC DNA]</scope>
</reference>
<organism evidence="2 3">
    <name type="scientific">Candidatus Fervidibacter japonicus</name>
    <dbReference type="NCBI Taxonomy" id="2035412"/>
    <lineage>
        <taxon>Bacteria</taxon>
        <taxon>Candidatus Fervidibacterota</taxon>
        <taxon>Candidatus Fervidibacter</taxon>
    </lineage>
</organism>
<evidence type="ECO:0000259" key="1">
    <source>
        <dbReference type="Pfam" id="PF01261"/>
    </source>
</evidence>
<comment type="caution">
    <text evidence="2">The sequence shown here is derived from an EMBL/GenBank/DDBJ whole genome shotgun (WGS) entry which is preliminary data.</text>
</comment>
<dbReference type="InterPro" id="IPR050312">
    <property type="entry name" value="IolE/XylAMocC-like"/>
</dbReference>
<accession>A0A2H5XBB4</accession>
<sequence>MRWACSTCCVVPSLRGGQMSLNAFLASAAVLKLDGVELAAEHLPTLRWEYLATLRQQIQENDLALAAVTWTLPPTPERVECETLAQALQIAHQLGAHALCLSGVNDWRPYAEKVAAIAGQAEAWGMPVALFWAHECGDPEGFLRLLDDLNSPFVGACLSIATDLAPTSSQWDAVAMVAPFAVHVHLRVVHLPTALVWCPAFELLRECEYAGFVSLVQVPEPPEEMLPVILSQLRRLV</sequence>
<feature type="domain" description="Xylose isomerase-like TIM barrel" evidence="1">
    <location>
        <begin position="27"/>
        <end position="187"/>
    </location>
</feature>
<dbReference type="Gene3D" id="3.20.20.150">
    <property type="entry name" value="Divalent-metal-dependent TIM barrel enzymes"/>
    <property type="match status" value="1"/>
</dbReference>
<protein>
    <recommendedName>
        <fullName evidence="1">Xylose isomerase-like TIM barrel domain-containing protein</fullName>
    </recommendedName>
</protein>
<dbReference type="PANTHER" id="PTHR12110">
    <property type="entry name" value="HYDROXYPYRUVATE ISOMERASE"/>
    <property type="match status" value="1"/>
</dbReference>
<dbReference type="PANTHER" id="PTHR12110:SF53">
    <property type="entry name" value="BLR5974 PROTEIN"/>
    <property type="match status" value="1"/>
</dbReference>
<name>A0A2H5XBB4_9BACT</name>
<dbReference type="Pfam" id="PF01261">
    <property type="entry name" value="AP_endonuc_2"/>
    <property type="match status" value="1"/>
</dbReference>
<dbReference type="InterPro" id="IPR013022">
    <property type="entry name" value="Xyl_isomerase-like_TIM-brl"/>
</dbReference>
<evidence type="ECO:0000313" key="2">
    <source>
        <dbReference type="EMBL" id="GBC98480.1"/>
    </source>
</evidence>
<dbReference type="EMBL" id="BEHT01000011">
    <property type="protein sequence ID" value="GBC98480.1"/>
    <property type="molecule type" value="Genomic_DNA"/>
</dbReference>
<evidence type="ECO:0000313" key="3">
    <source>
        <dbReference type="Proteomes" id="UP000236173"/>
    </source>
</evidence>